<dbReference type="RefSeq" id="WP_139188521.1">
    <property type="nucleotide sequence ID" value="NZ_FNEK01000078.1"/>
</dbReference>
<dbReference type="EMBL" id="FNEK01000078">
    <property type="protein sequence ID" value="SDL31588.1"/>
    <property type="molecule type" value="Genomic_DNA"/>
</dbReference>
<dbReference type="OrthoDB" id="7876992at2"/>
<sequence length="109" mass="11348">MFENLKTRKSVLLGAGGLALATLLSGCGPYTPNPSGEVLLPDTTRRINPSVEREAQLRTGTTQDDYPEFTGAPGPYGTWPATVGNSGTKVYRAANSLQVVAEGPGAVTP</sequence>
<dbReference type="Proteomes" id="UP000199382">
    <property type="component" value="Unassembled WGS sequence"/>
</dbReference>
<organism evidence="2 3">
    <name type="scientific">Aliiruegeria lutimaris</name>
    <dbReference type="NCBI Taxonomy" id="571298"/>
    <lineage>
        <taxon>Bacteria</taxon>
        <taxon>Pseudomonadati</taxon>
        <taxon>Pseudomonadota</taxon>
        <taxon>Alphaproteobacteria</taxon>
        <taxon>Rhodobacterales</taxon>
        <taxon>Roseobacteraceae</taxon>
        <taxon>Aliiruegeria</taxon>
    </lineage>
</organism>
<gene>
    <name evidence="2" type="ORF">SAMN04488026_10783</name>
</gene>
<reference evidence="2 3" key="1">
    <citation type="submission" date="2016-10" db="EMBL/GenBank/DDBJ databases">
        <authorList>
            <person name="de Groot N.N."/>
        </authorList>
    </citation>
    <scope>NUCLEOTIDE SEQUENCE [LARGE SCALE GENOMIC DNA]</scope>
    <source>
        <strain evidence="2 3">DSM 25294</strain>
    </source>
</reference>
<proteinExistence type="predicted"/>
<accession>A0A1G9J245</accession>
<dbReference type="AlphaFoldDB" id="A0A1G9J245"/>
<dbReference type="PROSITE" id="PS51257">
    <property type="entry name" value="PROKAR_LIPOPROTEIN"/>
    <property type="match status" value="1"/>
</dbReference>
<evidence type="ECO:0000256" key="1">
    <source>
        <dbReference type="SAM" id="MobiDB-lite"/>
    </source>
</evidence>
<evidence type="ECO:0000313" key="3">
    <source>
        <dbReference type="Proteomes" id="UP000199382"/>
    </source>
</evidence>
<evidence type="ECO:0000313" key="2">
    <source>
        <dbReference type="EMBL" id="SDL31588.1"/>
    </source>
</evidence>
<protein>
    <submittedName>
        <fullName evidence="2">Uncharacterized protein</fullName>
    </submittedName>
</protein>
<name>A0A1G9J245_9RHOB</name>
<keyword evidence="3" id="KW-1185">Reference proteome</keyword>
<feature type="region of interest" description="Disordered" evidence="1">
    <location>
        <begin position="55"/>
        <end position="76"/>
    </location>
</feature>